<dbReference type="InterPro" id="IPR004401">
    <property type="entry name" value="YbaB/EbfC"/>
</dbReference>
<keyword evidence="3" id="KW-0175">Coiled coil</keyword>
<dbReference type="PANTHER" id="PTHR33449">
    <property type="entry name" value="NUCLEOID-ASSOCIATED PROTEIN YBAB"/>
    <property type="match status" value="1"/>
</dbReference>
<dbReference type="RefSeq" id="WP_205114063.1">
    <property type="nucleotide sequence ID" value="NZ_JAFBCM010000001.1"/>
</dbReference>
<dbReference type="SUPFAM" id="SSF82607">
    <property type="entry name" value="YbaB-like"/>
    <property type="match status" value="1"/>
</dbReference>
<reference evidence="5" key="1">
    <citation type="journal article" date="2019" name="Int. J. Syst. Evol. Microbiol.">
        <title>The Global Catalogue of Microorganisms (GCM) 10K type strain sequencing project: providing services to taxonomists for standard genome sequencing and annotation.</title>
        <authorList>
            <consortium name="The Broad Institute Genomics Platform"/>
            <consortium name="The Broad Institute Genome Sequencing Center for Infectious Disease"/>
            <person name="Wu L."/>
            <person name="Ma J."/>
        </authorList>
    </citation>
    <scope>NUCLEOTIDE SEQUENCE [LARGE SCALE GENOMIC DNA]</scope>
    <source>
        <strain evidence="5">CGMCC 4.7241</strain>
    </source>
</reference>
<dbReference type="Pfam" id="PF02575">
    <property type="entry name" value="YbaB_DNA_bd"/>
    <property type="match status" value="1"/>
</dbReference>
<dbReference type="EMBL" id="JBHRZH010000009">
    <property type="protein sequence ID" value="MFC3761562.1"/>
    <property type="molecule type" value="Genomic_DNA"/>
</dbReference>
<name>A0ABV7YAH6_9ACTN</name>
<evidence type="ECO:0000313" key="5">
    <source>
        <dbReference type="Proteomes" id="UP001595699"/>
    </source>
</evidence>
<evidence type="ECO:0000313" key="4">
    <source>
        <dbReference type="EMBL" id="MFC3761562.1"/>
    </source>
</evidence>
<gene>
    <name evidence="4" type="ORF">ACFOUW_11995</name>
</gene>
<protein>
    <recommendedName>
        <fullName evidence="2">Nucleoid-associated protein ACFOUW_11995</fullName>
    </recommendedName>
</protein>
<evidence type="ECO:0000256" key="1">
    <source>
        <dbReference type="ARBA" id="ARBA00023125"/>
    </source>
</evidence>
<evidence type="ECO:0000256" key="2">
    <source>
        <dbReference type="HAMAP-Rule" id="MF_00274"/>
    </source>
</evidence>
<sequence>MFPGGTPDLQAVLQQAQQMQEQMMAAQEELAHAEVKGTSGGGLVTATVNGTGELQSLEIKPEAVDPDDVETLADLVVAAVRDANANAQQLAQAKLGPMTQALGGLGGGLGGGGGIPGLPGA</sequence>
<dbReference type="PIRSF" id="PIRSF004555">
    <property type="entry name" value="UCP004555"/>
    <property type="match status" value="1"/>
</dbReference>
<keyword evidence="5" id="KW-1185">Reference proteome</keyword>
<dbReference type="PANTHER" id="PTHR33449:SF1">
    <property type="entry name" value="NUCLEOID-ASSOCIATED PROTEIN YBAB"/>
    <property type="match status" value="1"/>
</dbReference>
<dbReference type="HAMAP" id="MF_00274">
    <property type="entry name" value="DNA_YbaB_EbfC"/>
    <property type="match status" value="1"/>
</dbReference>
<organism evidence="4 5">
    <name type="scientific">Tenggerimyces flavus</name>
    <dbReference type="NCBI Taxonomy" id="1708749"/>
    <lineage>
        <taxon>Bacteria</taxon>
        <taxon>Bacillati</taxon>
        <taxon>Actinomycetota</taxon>
        <taxon>Actinomycetes</taxon>
        <taxon>Propionibacteriales</taxon>
        <taxon>Nocardioidaceae</taxon>
        <taxon>Tenggerimyces</taxon>
    </lineage>
</organism>
<comment type="function">
    <text evidence="2">Binds to DNA and alters its conformation. May be involved in regulation of gene expression, nucleoid organization and DNA protection.</text>
</comment>
<keyword evidence="2" id="KW-0963">Cytoplasm</keyword>
<evidence type="ECO:0000256" key="3">
    <source>
        <dbReference type="SAM" id="Coils"/>
    </source>
</evidence>
<keyword evidence="1 2" id="KW-0238">DNA-binding</keyword>
<comment type="subcellular location">
    <subcellularLocation>
        <location evidence="2">Cytoplasm</location>
        <location evidence="2">Nucleoid</location>
    </subcellularLocation>
</comment>
<accession>A0ABV7YAH6</accession>
<proteinExistence type="inferred from homology"/>
<feature type="coiled-coil region" evidence="3">
    <location>
        <begin position="9"/>
        <end position="36"/>
    </location>
</feature>
<dbReference type="NCBIfam" id="TIGR00103">
    <property type="entry name" value="DNA_YbaB_EbfC"/>
    <property type="match status" value="1"/>
</dbReference>
<dbReference type="Proteomes" id="UP001595699">
    <property type="component" value="Unassembled WGS sequence"/>
</dbReference>
<comment type="similarity">
    <text evidence="2">Belongs to the YbaB/EbfC family.</text>
</comment>
<dbReference type="Gene3D" id="3.30.1310.10">
    <property type="entry name" value="Nucleoid-associated protein YbaB-like domain"/>
    <property type="match status" value="1"/>
</dbReference>
<dbReference type="InterPro" id="IPR036894">
    <property type="entry name" value="YbaB-like_sf"/>
</dbReference>
<comment type="subunit">
    <text evidence="2">Homodimer.</text>
</comment>
<comment type="caution">
    <text evidence="4">The sequence shown here is derived from an EMBL/GenBank/DDBJ whole genome shotgun (WGS) entry which is preliminary data.</text>
</comment>